<dbReference type="PANTHER" id="PTHR11764">
    <property type="entry name" value="TERPENE CYCLASE/MUTASE FAMILY MEMBER"/>
    <property type="match status" value="1"/>
</dbReference>
<evidence type="ECO:0000256" key="4">
    <source>
        <dbReference type="SAM" id="Coils"/>
    </source>
</evidence>
<dbReference type="InterPro" id="IPR008930">
    <property type="entry name" value="Terpenoid_cyclase/PrenylTrfase"/>
</dbReference>
<evidence type="ECO:0000313" key="8">
    <source>
        <dbReference type="Proteomes" id="UP000315724"/>
    </source>
</evidence>
<feature type="domain" description="Squalene cyclase N-terminal" evidence="6">
    <location>
        <begin position="20"/>
        <end position="184"/>
    </location>
</feature>
<feature type="coiled-coil region" evidence="4">
    <location>
        <begin position="4"/>
        <end position="31"/>
    </location>
</feature>
<dbReference type="InterPro" id="IPR032696">
    <property type="entry name" value="SQ_cyclase_C"/>
</dbReference>
<evidence type="ECO:0000259" key="5">
    <source>
        <dbReference type="Pfam" id="PF13243"/>
    </source>
</evidence>
<reference evidence="7 8" key="1">
    <citation type="submission" date="2019-02" db="EMBL/GenBank/DDBJ databases">
        <title>Deep-cultivation of Planctomycetes and their phenomic and genomic characterization uncovers novel biology.</title>
        <authorList>
            <person name="Wiegand S."/>
            <person name="Jogler M."/>
            <person name="Boedeker C."/>
            <person name="Pinto D."/>
            <person name="Vollmers J."/>
            <person name="Rivas-Marin E."/>
            <person name="Kohn T."/>
            <person name="Peeters S.H."/>
            <person name="Heuer A."/>
            <person name="Rast P."/>
            <person name="Oberbeckmann S."/>
            <person name="Bunk B."/>
            <person name="Jeske O."/>
            <person name="Meyerdierks A."/>
            <person name="Storesund J.E."/>
            <person name="Kallscheuer N."/>
            <person name="Luecker S."/>
            <person name="Lage O.M."/>
            <person name="Pohl T."/>
            <person name="Merkel B.J."/>
            <person name="Hornburger P."/>
            <person name="Mueller R.-W."/>
            <person name="Bruemmer F."/>
            <person name="Labrenz M."/>
            <person name="Spormann A.M."/>
            <person name="Op den Camp H."/>
            <person name="Overmann J."/>
            <person name="Amann R."/>
            <person name="Jetten M.S.M."/>
            <person name="Mascher T."/>
            <person name="Medema M.H."/>
            <person name="Devos D.P."/>
            <person name="Kaster A.-K."/>
            <person name="Ovreas L."/>
            <person name="Rohde M."/>
            <person name="Galperin M.Y."/>
            <person name="Jogler C."/>
        </authorList>
    </citation>
    <scope>NUCLEOTIDE SEQUENCE [LARGE SCALE GENOMIC DNA]</scope>
    <source>
        <strain evidence="7 8">Mal48</strain>
    </source>
</reference>
<dbReference type="UniPathway" id="UPA00337"/>
<evidence type="ECO:0000256" key="3">
    <source>
        <dbReference type="ARBA" id="ARBA00022737"/>
    </source>
</evidence>
<dbReference type="GO" id="GO:0005811">
    <property type="term" value="C:lipid droplet"/>
    <property type="evidence" value="ECO:0007669"/>
    <property type="project" value="InterPro"/>
</dbReference>
<dbReference type="EC" id="4.2.1.137" evidence="7"/>
<evidence type="ECO:0000313" key="7">
    <source>
        <dbReference type="EMBL" id="QDT33789.1"/>
    </source>
</evidence>
<dbReference type="InterPro" id="IPR032697">
    <property type="entry name" value="SQ_cyclase_N"/>
</dbReference>
<evidence type="ECO:0000256" key="2">
    <source>
        <dbReference type="ARBA" id="ARBA00009755"/>
    </source>
</evidence>
<dbReference type="GO" id="GO:0016829">
    <property type="term" value="F:lyase activity"/>
    <property type="evidence" value="ECO:0007669"/>
    <property type="project" value="UniProtKB-KW"/>
</dbReference>
<dbReference type="AlphaFoldDB" id="A0A517QQ76"/>
<evidence type="ECO:0000256" key="1">
    <source>
        <dbReference type="ARBA" id="ARBA00004999"/>
    </source>
</evidence>
<name>A0A517QQ76_9PLAN</name>
<feature type="domain" description="Squalene cyclase C-terminal" evidence="5">
    <location>
        <begin position="290"/>
        <end position="583"/>
    </location>
</feature>
<dbReference type="GO" id="GO:0016104">
    <property type="term" value="P:triterpenoid biosynthetic process"/>
    <property type="evidence" value="ECO:0007669"/>
    <property type="project" value="InterPro"/>
</dbReference>
<proteinExistence type="inferred from homology"/>
<evidence type="ECO:0000259" key="6">
    <source>
        <dbReference type="Pfam" id="PF13249"/>
    </source>
</evidence>
<organism evidence="7 8">
    <name type="scientific">Thalassoglobus polymorphus</name>
    <dbReference type="NCBI Taxonomy" id="2527994"/>
    <lineage>
        <taxon>Bacteria</taxon>
        <taxon>Pseudomonadati</taxon>
        <taxon>Planctomycetota</taxon>
        <taxon>Planctomycetia</taxon>
        <taxon>Planctomycetales</taxon>
        <taxon>Planctomycetaceae</taxon>
        <taxon>Thalassoglobus</taxon>
    </lineage>
</organism>
<dbReference type="Pfam" id="PF13249">
    <property type="entry name" value="SQHop_cyclase_N"/>
    <property type="match status" value="1"/>
</dbReference>
<keyword evidence="8" id="KW-1185">Reference proteome</keyword>
<dbReference type="PANTHER" id="PTHR11764:SF20">
    <property type="entry name" value="LANOSTEROL SYNTHASE"/>
    <property type="match status" value="1"/>
</dbReference>
<dbReference type="Pfam" id="PF13243">
    <property type="entry name" value="SQHop_cyclase_C"/>
    <property type="match status" value="1"/>
</dbReference>
<dbReference type="SUPFAM" id="SSF48239">
    <property type="entry name" value="Terpenoid cyclases/Protein prenyltransferases"/>
    <property type="match status" value="3"/>
</dbReference>
<dbReference type="InterPro" id="IPR018333">
    <property type="entry name" value="Squalene_cyclase"/>
</dbReference>
<keyword evidence="3" id="KW-0677">Repeat</keyword>
<dbReference type="KEGG" id="tpol:Mal48_30440"/>
<keyword evidence="7" id="KW-0456">Lyase</keyword>
<keyword evidence="4" id="KW-0175">Coiled coil</keyword>
<dbReference type="Proteomes" id="UP000315724">
    <property type="component" value="Chromosome"/>
</dbReference>
<accession>A0A517QQ76</accession>
<protein>
    <submittedName>
        <fullName evidence="7">Sporulenol synthase</fullName>
        <ecNumber evidence="7">4.2.1.137</ecNumber>
    </submittedName>
</protein>
<dbReference type="EMBL" id="CP036267">
    <property type="protein sequence ID" value="QDT33789.1"/>
    <property type="molecule type" value="Genomic_DNA"/>
</dbReference>
<comment type="pathway">
    <text evidence="1">Secondary metabolite biosynthesis; hopanoid biosynthesis.</text>
</comment>
<dbReference type="GO" id="GO:0016866">
    <property type="term" value="F:intramolecular transferase activity"/>
    <property type="evidence" value="ECO:0007669"/>
    <property type="project" value="InterPro"/>
</dbReference>
<dbReference type="Gene3D" id="1.50.10.20">
    <property type="match status" value="2"/>
</dbReference>
<gene>
    <name evidence="7" type="primary">sqhC</name>
    <name evidence="7" type="ORF">Mal48_30440</name>
</gene>
<sequence length="595" mass="65775">MVMSNKIEVDLERLQQAFESVRDRLLREQNSEGHWTGQLSTSPLSTATAVMALHQVVKGNPERSAELSPLIENGLAWLGEHQNGDGGWGDTLKSFSNISTTMLSHAVFHATEQSAKYAEVVERADRYITEMGGVAAVVKRYGKDKTFSVPILTHCALAGLVDWKEVSALPFELACLPHQFYATIRLPVVSYALPALIAIGQVRHHFRKPWNPLHSWLRNFSIPQSLRILKRTQPTTGGYLEAAPLTSFVTMSLAAKGLSTHPVVEDGVRFLKDSVLEDGSWPIDTNLATWVTTLSVNALGEELPEENREKILQWLLEQQYKEVHPFTQAAPGGWAWTNLSGGVPDADDTPGAMLAVLALSKEEASPEIQSALQNAARWLLDLQNRDGGWPTFCRGWGALPFDRSSADITAHCIRALERVKTLTPFTSEIESGIRAGFRFLDKQQRADGSWLPLWFGNQHAPEDINPVYGSAKVIAAYRDTGRIEALQAQDGLRWLREAQNEDGGWGGVQGAPSSVEETSLAVEALLSSDVATTEVARGVGWLIDRVESKTIDETTPIGFYFAKLWYFERLYPIIFSASALRKAKETCQGHSSNEN</sequence>
<comment type="similarity">
    <text evidence="2">Belongs to the terpene cyclase/mutase family.</text>
</comment>